<dbReference type="GeneID" id="24097825"/>
<feature type="compositionally biased region" description="Polar residues" evidence="4">
    <location>
        <begin position="776"/>
        <end position="795"/>
    </location>
</feature>
<dbReference type="GO" id="GO:0006357">
    <property type="term" value="P:regulation of transcription by RNA polymerase II"/>
    <property type="evidence" value="ECO:0007669"/>
    <property type="project" value="TreeGrafter"/>
</dbReference>
<keyword evidence="2" id="KW-0863">Zinc-finger</keyword>
<dbReference type="PANTHER" id="PTHR47636:SF1">
    <property type="entry name" value="TRANSCRIPTIONAL REGULATORY PROTEIN RCO1"/>
    <property type="match status" value="1"/>
</dbReference>
<evidence type="ECO:0000256" key="2">
    <source>
        <dbReference type="ARBA" id="ARBA00022771"/>
    </source>
</evidence>
<proteinExistence type="predicted"/>
<evidence type="ECO:0000256" key="3">
    <source>
        <dbReference type="ARBA" id="ARBA00022833"/>
    </source>
</evidence>
<evidence type="ECO:0000313" key="6">
    <source>
        <dbReference type="EMBL" id="CCM02914.1"/>
    </source>
</evidence>
<dbReference type="GO" id="GO:0032221">
    <property type="term" value="C:Rpd3S complex"/>
    <property type="evidence" value="ECO:0007669"/>
    <property type="project" value="TreeGrafter"/>
</dbReference>
<keyword evidence="1" id="KW-0479">Metal-binding</keyword>
<dbReference type="InterPro" id="IPR001965">
    <property type="entry name" value="Znf_PHD"/>
</dbReference>
<feature type="compositionally biased region" description="Basic residues" evidence="4">
    <location>
        <begin position="831"/>
        <end position="845"/>
    </location>
</feature>
<keyword evidence="7" id="KW-1185">Reference proteome</keyword>
<feature type="compositionally biased region" description="Polar residues" evidence="4">
    <location>
        <begin position="708"/>
        <end position="718"/>
    </location>
</feature>
<dbReference type="InterPro" id="IPR052819">
    <property type="entry name" value="Chromatin_regulatory_protein"/>
</dbReference>
<feature type="domain" description="Zinc finger PHD-type" evidence="5">
    <location>
        <begin position="296"/>
        <end position="370"/>
    </location>
</feature>
<dbReference type="CDD" id="cd15534">
    <property type="entry name" value="PHD2_PHF12_Rco1"/>
    <property type="match status" value="1"/>
</dbReference>
<evidence type="ECO:0000256" key="1">
    <source>
        <dbReference type="ARBA" id="ARBA00022723"/>
    </source>
</evidence>
<dbReference type="InterPro" id="IPR019787">
    <property type="entry name" value="Znf_PHD-finger"/>
</dbReference>
<gene>
    <name evidence="6" type="ORF">FIBRA_05028</name>
</gene>
<accession>J4H3A1</accession>
<evidence type="ECO:0000313" key="7">
    <source>
        <dbReference type="Proteomes" id="UP000006352"/>
    </source>
</evidence>
<protein>
    <recommendedName>
        <fullName evidence="5">Zinc finger PHD-type domain-containing protein</fullName>
    </recommendedName>
</protein>
<dbReference type="EMBL" id="HE797095">
    <property type="protein sequence ID" value="CCM02914.1"/>
    <property type="molecule type" value="Genomic_DNA"/>
</dbReference>
<dbReference type="HOGENOM" id="CLU_013898_0_0_1"/>
<dbReference type="Pfam" id="PF00628">
    <property type="entry name" value="PHD"/>
    <property type="match status" value="1"/>
</dbReference>
<feature type="region of interest" description="Disordered" evidence="4">
    <location>
        <begin position="170"/>
        <end position="213"/>
    </location>
</feature>
<dbReference type="InterPro" id="IPR013083">
    <property type="entry name" value="Znf_RING/FYVE/PHD"/>
</dbReference>
<dbReference type="GO" id="GO:0008270">
    <property type="term" value="F:zinc ion binding"/>
    <property type="evidence" value="ECO:0007669"/>
    <property type="project" value="UniProtKB-KW"/>
</dbReference>
<dbReference type="SMART" id="SM00249">
    <property type="entry name" value="PHD"/>
    <property type="match status" value="1"/>
</dbReference>
<dbReference type="AlphaFoldDB" id="J4H3A1"/>
<sequence length="864" mass="93557">MASVESVPAYMLPGVPVVQPSHLEGDPSLATEILPGPPSLLSIQQAGLPRRDHRKTVSIFSYLPTSDPGTTYTGHMETGKIGQRVSLIIDPYNWPRADEVSSPANPTSRAQRASARNLNVSTSVVDSSAILEAMASSSNLIPDSDPIAIDTDEPVLSRSNSLPNVEEVVSINGNSRRGTTRRDKGKGRDKDAGVRVKEEPSVVTLPPGDPAPLKPPARPPASLKFLIPLIEHLQTTLPIEFQLPQDIRSHFKDVATGPKGTYVDSSELKPPRLNRHGQLEERDPYRLKDRNGEPVLCFQCGTSALPPGVAASAHAAKRARRESSQVHYSESGRSIISCDYCHLHWHLDCVDPPLSVMPSWNKKWMCPNHADRVLQPKRRIPKNSSVPLEITQPHQPNNGNVEVIQPQTAVATPSKVVVDEVLINGRRYRIPERIITLDFWDKVGKNRHITDTSSDQSVLSSPLTSLSSLAGDADTPVLNRSIPLFSLEDIEMAQLLARLQMLQKPSMVLQDPAGLSHDLNSGDKRVVGRVTDQQSNANVPAFTSELKAPVHLNGTAKSATKLASHPAALNGKPTSSAPKAESSRIRRTTTQRQRNGARSSRKQTSADDTDYVPITVDMAHTSSTRGRRTDQHKSNLGKGTLVEQSVIETSSQTNGSSEAVALDQLQRPQISDKGQPEQLQSTSIVPTRPKRQRQPARKRLSPIPLSFGATNVLRNSDATADDRLDGSEEPETPLSALRPKISTMSRVRKKPVGSSASQVKRRSPSPPPAGSRALATTGNATPGPSGTKATESTPTLKIRLPRLGSINLPSMSAPPVTPSPATQTKVLSARGSRRSNRANSRRSSRRQPSMSTSLNETSVSSEAV</sequence>
<dbReference type="STRING" id="599839.J4H3A1"/>
<organism evidence="6 7">
    <name type="scientific">Fibroporia radiculosa</name>
    <dbReference type="NCBI Taxonomy" id="599839"/>
    <lineage>
        <taxon>Eukaryota</taxon>
        <taxon>Fungi</taxon>
        <taxon>Dikarya</taxon>
        <taxon>Basidiomycota</taxon>
        <taxon>Agaricomycotina</taxon>
        <taxon>Agaricomycetes</taxon>
        <taxon>Polyporales</taxon>
        <taxon>Fibroporiaceae</taxon>
        <taxon>Fibroporia</taxon>
    </lineage>
</organism>
<dbReference type="Gene3D" id="3.30.40.10">
    <property type="entry name" value="Zinc/RING finger domain, C3HC4 (zinc finger)"/>
    <property type="match status" value="1"/>
</dbReference>
<reference evidence="6 7" key="1">
    <citation type="journal article" date="2012" name="Appl. Environ. Microbiol.">
        <title>Short-read sequencing for genomic analysis of the brown rot fungus Fibroporia radiculosa.</title>
        <authorList>
            <person name="Tang J.D."/>
            <person name="Perkins A.D."/>
            <person name="Sonstegard T.S."/>
            <person name="Schroeder S.G."/>
            <person name="Burgess S.C."/>
            <person name="Diehl S.V."/>
        </authorList>
    </citation>
    <scope>NUCLEOTIDE SEQUENCE [LARGE SCALE GENOMIC DNA]</scope>
    <source>
        <strain evidence="6 7">TFFH 294</strain>
    </source>
</reference>
<dbReference type="OrthoDB" id="5876363at2759"/>
<evidence type="ECO:0000259" key="5">
    <source>
        <dbReference type="SMART" id="SM00249"/>
    </source>
</evidence>
<dbReference type="Proteomes" id="UP000006352">
    <property type="component" value="Unassembled WGS sequence"/>
</dbReference>
<dbReference type="RefSeq" id="XP_012182197.1">
    <property type="nucleotide sequence ID" value="XM_012326807.1"/>
</dbReference>
<dbReference type="SUPFAM" id="SSF57903">
    <property type="entry name" value="FYVE/PHD zinc finger"/>
    <property type="match status" value="1"/>
</dbReference>
<feature type="compositionally biased region" description="Basic residues" evidence="4">
    <location>
        <begin position="688"/>
        <end position="700"/>
    </location>
</feature>
<dbReference type="InterPro" id="IPR011011">
    <property type="entry name" value="Znf_FYVE_PHD"/>
</dbReference>
<name>J4H3A1_9APHY</name>
<evidence type="ECO:0000256" key="4">
    <source>
        <dbReference type="SAM" id="MobiDB-lite"/>
    </source>
</evidence>
<feature type="compositionally biased region" description="Polar residues" evidence="4">
    <location>
        <begin position="847"/>
        <end position="864"/>
    </location>
</feature>
<feature type="region of interest" description="Disordered" evidence="4">
    <location>
        <begin position="560"/>
        <end position="642"/>
    </location>
</feature>
<feature type="compositionally biased region" description="Basic and acidic residues" evidence="4">
    <location>
        <begin position="180"/>
        <end position="200"/>
    </location>
</feature>
<dbReference type="InParanoid" id="J4H3A1"/>
<dbReference type="PANTHER" id="PTHR47636">
    <property type="entry name" value="TRANSCRIPTIONAL REGULATORY PROTEIN RCO1"/>
    <property type="match status" value="1"/>
</dbReference>
<feature type="region of interest" description="Disordered" evidence="4">
    <location>
        <begin position="667"/>
        <end position="864"/>
    </location>
</feature>
<keyword evidence="3" id="KW-0862">Zinc</keyword>